<protein>
    <submittedName>
        <fullName evidence="3">SDR family NAD(P)-dependent oxidoreductase</fullName>
        <ecNumber evidence="3">1.1.1.-</ecNumber>
    </submittedName>
</protein>
<dbReference type="PANTHER" id="PTHR24321">
    <property type="entry name" value="DEHYDROGENASES, SHORT CHAIN"/>
    <property type="match status" value="1"/>
</dbReference>
<dbReference type="RefSeq" id="WP_248906456.1">
    <property type="nucleotide sequence ID" value="NZ_CP109979.1"/>
</dbReference>
<dbReference type="FunFam" id="3.40.50.720:FF:000084">
    <property type="entry name" value="Short-chain dehydrogenase reductase"/>
    <property type="match status" value="1"/>
</dbReference>
<evidence type="ECO:0000313" key="3">
    <source>
        <dbReference type="EMBL" id="MFC7190021.1"/>
    </source>
</evidence>
<dbReference type="PRINTS" id="PR00080">
    <property type="entry name" value="SDRFAMILY"/>
</dbReference>
<dbReference type="Gene3D" id="3.40.50.720">
    <property type="entry name" value="NAD(P)-binding Rossmann-like Domain"/>
    <property type="match status" value="1"/>
</dbReference>
<dbReference type="PROSITE" id="PS00061">
    <property type="entry name" value="ADH_SHORT"/>
    <property type="match status" value="1"/>
</dbReference>
<dbReference type="Pfam" id="PF13561">
    <property type="entry name" value="adh_short_C2"/>
    <property type="match status" value="1"/>
</dbReference>
<gene>
    <name evidence="3" type="ORF">ACFQL7_09240</name>
</gene>
<proteinExistence type="inferred from homology"/>
<dbReference type="GeneID" id="76199592"/>
<accession>A0ABD5YS20</accession>
<reference evidence="3 4" key="1">
    <citation type="journal article" date="2019" name="Int. J. Syst. Evol. Microbiol.">
        <title>The Global Catalogue of Microorganisms (GCM) 10K type strain sequencing project: providing services to taxonomists for standard genome sequencing and annotation.</title>
        <authorList>
            <consortium name="The Broad Institute Genomics Platform"/>
            <consortium name="The Broad Institute Genome Sequencing Center for Infectious Disease"/>
            <person name="Wu L."/>
            <person name="Ma J."/>
        </authorList>
    </citation>
    <scope>NUCLEOTIDE SEQUENCE [LARGE SCALE GENOMIC DNA]</scope>
    <source>
        <strain evidence="3 4">RDMS1</strain>
    </source>
</reference>
<dbReference type="AlphaFoldDB" id="A0ABD5YS20"/>
<sequence length="276" mass="28659">MASIYDREDDIVVVTGASNGIGSAIARQFGATGATVVVADIDAAGGEETVSAIERDGGRADFVPTDVSDADDVASLIEATMDTHGGIDVLVNNAGGSFDDGNPDRVSQSTWDRIIDVNLKGQFLCAREVLPAMIDSGGGALLHVSSVNARLGIGLASYSAAKNGILALSRLIATQYGRHGIRSNAICPGTIITGASSEKLRTEGTVREEWLNQYPVGRFGRPADVAAAVLFLTSDAASFITGTELVIDGGLTAGLDQRLETLMYDIDEPVTQEGSP</sequence>
<evidence type="ECO:0000313" key="4">
    <source>
        <dbReference type="Proteomes" id="UP001596417"/>
    </source>
</evidence>
<evidence type="ECO:0000256" key="1">
    <source>
        <dbReference type="ARBA" id="ARBA00006484"/>
    </source>
</evidence>
<keyword evidence="4" id="KW-1185">Reference proteome</keyword>
<dbReference type="InterPro" id="IPR036291">
    <property type="entry name" value="NAD(P)-bd_dom_sf"/>
</dbReference>
<keyword evidence="2 3" id="KW-0560">Oxidoreductase</keyword>
<dbReference type="EMBL" id="JBHTAX010000001">
    <property type="protein sequence ID" value="MFC7190021.1"/>
    <property type="molecule type" value="Genomic_DNA"/>
</dbReference>
<dbReference type="InterPro" id="IPR002347">
    <property type="entry name" value="SDR_fam"/>
</dbReference>
<dbReference type="EC" id="1.1.1.-" evidence="3"/>
<dbReference type="PRINTS" id="PR00081">
    <property type="entry name" value="GDHRDH"/>
</dbReference>
<dbReference type="PANTHER" id="PTHR24321:SF8">
    <property type="entry name" value="ESTRADIOL 17-BETA-DEHYDROGENASE 8-RELATED"/>
    <property type="match status" value="1"/>
</dbReference>
<dbReference type="Proteomes" id="UP001596417">
    <property type="component" value="Unassembled WGS sequence"/>
</dbReference>
<dbReference type="NCBIfam" id="NF005559">
    <property type="entry name" value="PRK07231.1"/>
    <property type="match status" value="1"/>
</dbReference>
<comment type="similarity">
    <text evidence="1">Belongs to the short-chain dehydrogenases/reductases (SDR) family.</text>
</comment>
<organism evidence="3 4">
    <name type="scientific">Halocatena marina</name>
    <dbReference type="NCBI Taxonomy" id="2934937"/>
    <lineage>
        <taxon>Archaea</taxon>
        <taxon>Methanobacteriati</taxon>
        <taxon>Methanobacteriota</taxon>
        <taxon>Stenosarchaea group</taxon>
        <taxon>Halobacteria</taxon>
        <taxon>Halobacteriales</taxon>
        <taxon>Natronomonadaceae</taxon>
        <taxon>Halocatena</taxon>
    </lineage>
</organism>
<dbReference type="GO" id="GO:0016491">
    <property type="term" value="F:oxidoreductase activity"/>
    <property type="evidence" value="ECO:0007669"/>
    <property type="project" value="UniProtKB-KW"/>
</dbReference>
<dbReference type="InterPro" id="IPR020904">
    <property type="entry name" value="Sc_DH/Rdtase_CS"/>
</dbReference>
<name>A0ABD5YS20_9EURY</name>
<dbReference type="SUPFAM" id="SSF51735">
    <property type="entry name" value="NAD(P)-binding Rossmann-fold domains"/>
    <property type="match status" value="1"/>
</dbReference>
<evidence type="ECO:0000256" key="2">
    <source>
        <dbReference type="ARBA" id="ARBA00023002"/>
    </source>
</evidence>
<comment type="caution">
    <text evidence="3">The sequence shown here is derived from an EMBL/GenBank/DDBJ whole genome shotgun (WGS) entry which is preliminary data.</text>
</comment>